<reference evidence="1 2" key="1">
    <citation type="submission" date="2017-07" db="EMBL/GenBank/DDBJ databases">
        <title>Isolation and development of strain Bacillus megaterium SR7 for enhanced growth and metabolite production under supercritical carbon dioxide.</title>
        <authorList>
            <person name="Freedman A.J.E."/>
            <person name="Peet K.C."/>
            <person name="Boock J.T."/>
            <person name="Penn K."/>
            <person name="Prather K.L.J."/>
            <person name="Thompson J.R."/>
        </authorList>
    </citation>
    <scope>NUCLEOTIDE SEQUENCE [LARGE SCALE GENOMIC DNA]</scope>
    <source>
        <strain evidence="1 2">SR7</strain>
    </source>
</reference>
<proteinExistence type="predicted"/>
<evidence type="ECO:0000313" key="1">
    <source>
        <dbReference type="EMBL" id="AXI32644.1"/>
    </source>
</evidence>
<evidence type="ECO:0000313" key="2">
    <source>
        <dbReference type="Proteomes" id="UP000253834"/>
    </source>
</evidence>
<sequence>MNIRGLINTYIRVEYINGEYDTGLLNTVDDERNIITITTKPGKDVFIPLTSVLTIERQY</sequence>
<protein>
    <submittedName>
        <fullName evidence="1">Uncharacterized protein</fullName>
    </submittedName>
</protein>
<dbReference type="RefSeq" id="WP_114897324.1">
    <property type="nucleotide sequence ID" value="NZ_CP022674.1"/>
</dbReference>
<gene>
    <name evidence="1" type="ORF">CIB87_28050</name>
</gene>
<dbReference type="EMBL" id="CP022674">
    <property type="protein sequence ID" value="AXI32644.1"/>
    <property type="molecule type" value="Genomic_DNA"/>
</dbReference>
<dbReference type="Proteomes" id="UP000253834">
    <property type="component" value="Chromosome"/>
</dbReference>
<organism evidence="1 2">
    <name type="scientific">Priestia megaterium</name>
    <name type="common">Bacillus megaterium</name>
    <dbReference type="NCBI Taxonomy" id="1404"/>
    <lineage>
        <taxon>Bacteria</taxon>
        <taxon>Bacillati</taxon>
        <taxon>Bacillota</taxon>
        <taxon>Bacilli</taxon>
        <taxon>Bacillales</taxon>
        <taxon>Bacillaceae</taxon>
        <taxon>Priestia</taxon>
    </lineage>
</organism>
<dbReference type="AlphaFoldDB" id="A0AA86I681"/>
<accession>A0AA86I681</accession>
<name>A0AA86I681_PRIMG</name>